<feature type="region of interest" description="Disordered" evidence="5">
    <location>
        <begin position="504"/>
        <end position="525"/>
    </location>
</feature>
<protein>
    <submittedName>
        <fullName evidence="7">Ribosome biogenesis regulatory protein homolog</fullName>
    </submittedName>
</protein>
<comment type="similarity">
    <text evidence="2">Belongs to the RRS1 family.</text>
</comment>
<evidence type="ECO:0000256" key="1">
    <source>
        <dbReference type="ARBA" id="ARBA00004123"/>
    </source>
</evidence>
<sequence>MAAYDISPVSAGTDLAAYSRDSVQLLVNKLFALPRNKGDEGTLVSLPAEGVFRLPRSKPIPKEKPKTRWQKFMEERNMKKKKRSRLVFDEIEGDWKPRWGYNSIKKSQQNANWVQEVGDRDDPNQNPFDQEKAEQRLLKARQKMREVRNKVEAAGGKLRASVPDLSNSQKRGKDGLKEAIKRAQVSSASYGKFDRVAPNEATNLQPKRKKGVAPVSGGVEKDNYLKAVGRVLSGDGPVDKHKAAQVGVSHERRNDALSRSRVNKRRSKQGGKGKGGKKKGRSDRSQFVNRSAQEHLMYIQEKVNPVLEALVTAVLLERPDDPSFFMLRWLCEQTKSLDGAEQERFLRTRWFQTASELPLQKRLAKFCAVGVVCIEQIALTTRHVTSLTMELSLQNLAAEVSELLRNSRSMENKKETIFELLRRSCLKSARDESLDTVTDGIEDVWMFLLSLRKMSPVRQRRIDECLKALSSSERWMRLLQESAQLQELLMDSDGQCQSILRPQVEAEADGEPPEMEKPPEKAEKAPEKAVNPFAKPQPDQVHVDHGKAMGNPFQTKFAQMSPKARAGSLAFSAAFEADSAEATSTAASNGATSTGFSAVSAGVVQGVSAAFQKTKDFEQKHHLTQRAVQGTRSSVEAVRDANRQYGVTEKIGQGLASAANKTVEFEREHQVRSRAMQAARASVDAARDANQKYGITQKMGQGAHAAYSKAREIEQKHHVTSTVASGIKNGAANAASAATSLGSKVATKNPFSAGTHAVPEAQRNPFRA</sequence>
<dbReference type="GO" id="GO:0042254">
    <property type="term" value="P:ribosome biogenesis"/>
    <property type="evidence" value="ECO:0007669"/>
    <property type="project" value="UniProtKB-KW"/>
</dbReference>
<feature type="compositionally biased region" description="Basic and acidic residues" evidence="5">
    <location>
        <begin position="249"/>
        <end position="258"/>
    </location>
</feature>
<evidence type="ECO:0000313" key="7">
    <source>
        <dbReference type="EMBL" id="CAL4767517.1"/>
    </source>
</evidence>
<evidence type="ECO:0000313" key="6">
    <source>
        <dbReference type="EMBL" id="CAI3980205.1"/>
    </source>
</evidence>
<dbReference type="EMBL" id="CAMXCT010000545">
    <property type="protein sequence ID" value="CAI3980205.1"/>
    <property type="molecule type" value="Genomic_DNA"/>
</dbReference>
<proteinExistence type="inferred from homology"/>
<dbReference type="EMBL" id="CAMXCT030000545">
    <property type="protein sequence ID" value="CAL4767517.1"/>
    <property type="molecule type" value="Genomic_DNA"/>
</dbReference>
<dbReference type="CDD" id="cd22964">
    <property type="entry name" value="DD_CrRSP_unchar"/>
    <property type="match status" value="1"/>
</dbReference>
<dbReference type="OrthoDB" id="28455at2759"/>
<dbReference type="AlphaFoldDB" id="A0A9P1BVB9"/>
<feature type="compositionally biased region" description="Basic and acidic residues" evidence="5">
    <location>
        <begin position="514"/>
        <end position="525"/>
    </location>
</feature>
<dbReference type="Proteomes" id="UP001152797">
    <property type="component" value="Unassembled WGS sequence"/>
</dbReference>
<feature type="region of interest" description="Disordered" evidence="5">
    <location>
        <begin position="231"/>
        <end position="287"/>
    </location>
</feature>
<dbReference type="GO" id="GO:0005634">
    <property type="term" value="C:nucleus"/>
    <property type="evidence" value="ECO:0007669"/>
    <property type="project" value="UniProtKB-SubCell"/>
</dbReference>
<feature type="compositionally biased region" description="Basic residues" evidence="5">
    <location>
        <begin position="261"/>
        <end position="281"/>
    </location>
</feature>
<reference evidence="7 8" key="2">
    <citation type="submission" date="2024-05" db="EMBL/GenBank/DDBJ databases">
        <authorList>
            <person name="Chen Y."/>
            <person name="Shah S."/>
            <person name="Dougan E. K."/>
            <person name="Thang M."/>
            <person name="Chan C."/>
        </authorList>
    </citation>
    <scope>NUCLEOTIDE SEQUENCE [LARGE SCALE GENOMIC DNA]</scope>
</reference>
<gene>
    <name evidence="6" type="ORF">C1SCF055_LOCUS8105</name>
</gene>
<feature type="region of interest" description="Disordered" evidence="5">
    <location>
        <begin position="197"/>
        <end position="217"/>
    </location>
</feature>
<keyword evidence="3" id="KW-0690">Ribosome biogenesis</keyword>
<keyword evidence="8" id="KW-1185">Reference proteome</keyword>
<dbReference type="EMBL" id="CAMXCT020000545">
    <property type="protein sequence ID" value="CAL1133580.1"/>
    <property type="molecule type" value="Genomic_DNA"/>
</dbReference>
<dbReference type="InterPro" id="IPR007023">
    <property type="entry name" value="Ribosom_reg"/>
</dbReference>
<comment type="caution">
    <text evidence="6">The sequence shown here is derived from an EMBL/GenBank/DDBJ whole genome shotgun (WGS) entry which is preliminary data.</text>
</comment>
<name>A0A9P1BVB9_9DINO</name>
<evidence type="ECO:0000313" key="8">
    <source>
        <dbReference type="Proteomes" id="UP001152797"/>
    </source>
</evidence>
<evidence type="ECO:0000256" key="2">
    <source>
        <dbReference type="ARBA" id="ARBA00010077"/>
    </source>
</evidence>
<comment type="subcellular location">
    <subcellularLocation>
        <location evidence="1">Nucleus</location>
    </subcellularLocation>
</comment>
<accession>A0A9P1BVB9</accession>
<keyword evidence="4" id="KW-0539">Nucleus</keyword>
<evidence type="ECO:0000256" key="4">
    <source>
        <dbReference type="ARBA" id="ARBA00023242"/>
    </source>
</evidence>
<evidence type="ECO:0000256" key="3">
    <source>
        <dbReference type="ARBA" id="ARBA00022517"/>
    </source>
</evidence>
<reference evidence="6" key="1">
    <citation type="submission" date="2022-10" db="EMBL/GenBank/DDBJ databases">
        <authorList>
            <person name="Chen Y."/>
            <person name="Dougan E. K."/>
            <person name="Chan C."/>
            <person name="Rhodes N."/>
            <person name="Thang M."/>
        </authorList>
    </citation>
    <scope>NUCLEOTIDE SEQUENCE</scope>
</reference>
<feature type="region of interest" description="Disordered" evidence="5">
    <location>
        <begin position="746"/>
        <end position="768"/>
    </location>
</feature>
<evidence type="ECO:0000256" key="5">
    <source>
        <dbReference type="SAM" id="MobiDB-lite"/>
    </source>
</evidence>
<organism evidence="6">
    <name type="scientific">Cladocopium goreaui</name>
    <dbReference type="NCBI Taxonomy" id="2562237"/>
    <lineage>
        <taxon>Eukaryota</taxon>
        <taxon>Sar</taxon>
        <taxon>Alveolata</taxon>
        <taxon>Dinophyceae</taxon>
        <taxon>Suessiales</taxon>
        <taxon>Symbiodiniaceae</taxon>
        <taxon>Cladocopium</taxon>
    </lineage>
</organism>
<dbReference type="Pfam" id="PF04939">
    <property type="entry name" value="RRS1"/>
    <property type="match status" value="1"/>
</dbReference>